<dbReference type="EMBL" id="JAFNEN010000462">
    <property type="protein sequence ID" value="KAG8182453.1"/>
    <property type="molecule type" value="Genomic_DNA"/>
</dbReference>
<name>A0AAV6UF50_9ARAC</name>
<keyword evidence="2" id="KW-1185">Reference proteome</keyword>
<accession>A0AAV6UF50</accession>
<evidence type="ECO:0000313" key="2">
    <source>
        <dbReference type="Proteomes" id="UP000827092"/>
    </source>
</evidence>
<sequence>MSHKHTHSNIKKIVDAVRSVHMVLTRKSHFLIVPLELCYQDIALKYQRIAFNFTSSGEWNDLQSFKLACRGSDPENILNKLAHCEKDALKEVSKRDELGIEEFLLLKRSDFRFEFWVNHLSRQSEVQLKTRNELNKEPSDLSKLRGAVRNDKVGVARYFLADRLMR</sequence>
<dbReference type="AlphaFoldDB" id="A0AAV6UF50"/>
<comment type="caution">
    <text evidence="1">The sequence shown here is derived from an EMBL/GenBank/DDBJ whole genome shotgun (WGS) entry which is preliminary data.</text>
</comment>
<dbReference type="Proteomes" id="UP000827092">
    <property type="component" value="Unassembled WGS sequence"/>
</dbReference>
<proteinExistence type="predicted"/>
<evidence type="ECO:0000313" key="1">
    <source>
        <dbReference type="EMBL" id="KAG8182453.1"/>
    </source>
</evidence>
<reference evidence="1 2" key="1">
    <citation type="journal article" date="2022" name="Nat. Ecol. Evol.">
        <title>A masculinizing supergene underlies an exaggerated male reproductive morph in a spider.</title>
        <authorList>
            <person name="Hendrickx F."/>
            <person name="De Corte Z."/>
            <person name="Sonet G."/>
            <person name="Van Belleghem S.M."/>
            <person name="Kostlbacher S."/>
            <person name="Vangestel C."/>
        </authorList>
    </citation>
    <scope>NUCLEOTIDE SEQUENCE [LARGE SCALE GENOMIC DNA]</scope>
    <source>
        <strain evidence="1">W744_W776</strain>
    </source>
</reference>
<organism evidence="1 2">
    <name type="scientific">Oedothorax gibbosus</name>
    <dbReference type="NCBI Taxonomy" id="931172"/>
    <lineage>
        <taxon>Eukaryota</taxon>
        <taxon>Metazoa</taxon>
        <taxon>Ecdysozoa</taxon>
        <taxon>Arthropoda</taxon>
        <taxon>Chelicerata</taxon>
        <taxon>Arachnida</taxon>
        <taxon>Araneae</taxon>
        <taxon>Araneomorphae</taxon>
        <taxon>Entelegynae</taxon>
        <taxon>Araneoidea</taxon>
        <taxon>Linyphiidae</taxon>
        <taxon>Erigoninae</taxon>
        <taxon>Oedothorax</taxon>
    </lineage>
</organism>
<protein>
    <submittedName>
        <fullName evidence="1">Uncharacterized protein</fullName>
    </submittedName>
</protein>
<gene>
    <name evidence="1" type="ORF">JTE90_012467</name>
</gene>